<feature type="domain" description="Tox-HNH-HHH" evidence="1">
    <location>
        <begin position="141"/>
        <end position="226"/>
    </location>
</feature>
<organism evidence="2 3">
    <name type="scientific">Pedobacter hiemivivus</name>
    <dbReference type="NCBI Taxonomy" id="2530454"/>
    <lineage>
        <taxon>Bacteria</taxon>
        <taxon>Pseudomonadati</taxon>
        <taxon>Bacteroidota</taxon>
        <taxon>Sphingobacteriia</taxon>
        <taxon>Sphingobacteriales</taxon>
        <taxon>Sphingobacteriaceae</taxon>
        <taxon>Pedobacter</taxon>
    </lineage>
</organism>
<dbReference type="EMBL" id="SWDX01000003">
    <property type="protein sequence ID" value="TKC62481.1"/>
    <property type="molecule type" value="Genomic_DNA"/>
</dbReference>
<proteinExistence type="predicted"/>
<dbReference type="RefSeq" id="WP_136880062.1">
    <property type="nucleotide sequence ID" value="NZ_SWDX01000003.1"/>
</dbReference>
<accession>A0A4U1GEG5</accession>
<protein>
    <recommendedName>
        <fullName evidence="1">Tox-HNH-HHH domain-containing protein</fullName>
    </recommendedName>
</protein>
<gene>
    <name evidence="2" type="ORF">FBD94_09710</name>
</gene>
<comment type="caution">
    <text evidence="2">The sequence shown here is derived from an EMBL/GenBank/DDBJ whole genome shotgun (WGS) entry which is preliminary data.</text>
</comment>
<evidence type="ECO:0000313" key="2">
    <source>
        <dbReference type="EMBL" id="TKC62481.1"/>
    </source>
</evidence>
<sequence length="353" mass="40058">MDGVEYEGESIVIYDSDNNVVAYYFTPNTTSTIFPLGYYYSIGNGRPSLNLSSYSFDFGPPAIIPGGIRSYTGGKVDDVVIPNMIYPAEWHEIEDNFGILIAELANQGIDNGDPIPDMYYRNDGTPIDMLSAPAKGRTVLGVPRNSGYFWRELYKKRPEMFSPENKDKIFRKPNGISPEVDEQWIRYNPSHKPYDKTPLIHHHDRQGRYAYALPAKVHQKWSKIFHEIRSKGGISKIGGKLNSVAGALQIFSILTDLRTGNPDGWINWFGPQNIIGRIYKDNEKDVYFQITSKEETRNSSGTVISAVVTYHVFADYVWDDDENMYMGVQKLGTYTETIDVINAKTIRRSFGII</sequence>
<reference evidence="2 3" key="1">
    <citation type="submission" date="2019-04" db="EMBL/GenBank/DDBJ databases">
        <title>Pedobacter sp. RP-1-16 sp. nov., isolated from Arctic soil.</title>
        <authorList>
            <person name="Dahal R.H."/>
            <person name="Kim D.-U."/>
        </authorList>
    </citation>
    <scope>NUCLEOTIDE SEQUENCE [LARGE SCALE GENOMIC DNA]</scope>
    <source>
        <strain evidence="2 3">RP-1-16</strain>
    </source>
</reference>
<dbReference type="Proteomes" id="UP000309594">
    <property type="component" value="Unassembled WGS sequence"/>
</dbReference>
<name>A0A4U1GEG5_9SPHI</name>
<dbReference type="AlphaFoldDB" id="A0A4U1GEG5"/>
<evidence type="ECO:0000313" key="3">
    <source>
        <dbReference type="Proteomes" id="UP000309594"/>
    </source>
</evidence>
<dbReference type="Pfam" id="PF15637">
    <property type="entry name" value="Tox-HNH-HHH"/>
    <property type="match status" value="1"/>
</dbReference>
<evidence type="ECO:0000259" key="1">
    <source>
        <dbReference type="Pfam" id="PF15637"/>
    </source>
</evidence>
<dbReference type="InterPro" id="IPR028915">
    <property type="entry name" value="Tox-HNH-HHH_dom"/>
</dbReference>